<keyword evidence="5" id="KW-1185">Reference proteome</keyword>
<dbReference type="Gene3D" id="3.40.50.12190">
    <property type="match status" value="1"/>
</dbReference>
<organism evidence="5 6">
    <name type="scientific">Panagrolaimus davidi</name>
    <dbReference type="NCBI Taxonomy" id="227884"/>
    <lineage>
        <taxon>Eukaryota</taxon>
        <taxon>Metazoa</taxon>
        <taxon>Ecdysozoa</taxon>
        <taxon>Nematoda</taxon>
        <taxon>Chromadorea</taxon>
        <taxon>Rhabditida</taxon>
        <taxon>Tylenchina</taxon>
        <taxon>Panagrolaimomorpha</taxon>
        <taxon>Panagrolaimoidea</taxon>
        <taxon>Panagrolaimidae</taxon>
        <taxon>Panagrolaimus</taxon>
    </lineage>
</organism>
<dbReference type="Proteomes" id="UP000887578">
    <property type="component" value="Unplaced"/>
</dbReference>
<evidence type="ECO:0000256" key="3">
    <source>
        <dbReference type="ARBA" id="ARBA00022989"/>
    </source>
</evidence>
<dbReference type="InterPro" id="IPR038599">
    <property type="entry name" value="LAP1C-like_C_sf"/>
</dbReference>
<evidence type="ECO:0000256" key="4">
    <source>
        <dbReference type="ARBA" id="ARBA00023136"/>
    </source>
</evidence>
<evidence type="ECO:0000313" key="6">
    <source>
        <dbReference type="WBParaSite" id="PDA_v2.g3047.t1"/>
    </source>
</evidence>
<protein>
    <submittedName>
        <fullName evidence="6">ATPase AAA-type core domain-containing protein</fullName>
    </submittedName>
</protein>
<keyword evidence="2" id="KW-0812">Transmembrane</keyword>
<dbReference type="GO" id="GO:0016020">
    <property type="term" value="C:membrane"/>
    <property type="evidence" value="ECO:0007669"/>
    <property type="project" value="UniProtKB-SubCell"/>
</dbReference>
<dbReference type="AlphaFoldDB" id="A0A914QF80"/>
<evidence type="ECO:0000256" key="1">
    <source>
        <dbReference type="ARBA" id="ARBA00004370"/>
    </source>
</evidence>
<proteinExistence type="predicted"/>
<comment type="subcellular location">
    <subcellularLocation>
        <location evidence="1">Membrane</location>
    </subcellularLocation>
</comment>
<sequence>MSEAKLFSQISGELEKFDGKAFVFIEEIDKLPGRSPLVLQSLSDVDASKYKETVYILTVVDDGIDKSMDEKVCTEMITRKLEKAWSDSLHIDQINPIISRITGITICL</sequence>
<keyword evidence="3" id="KW-1133">Transmembrane helix</keyword>
<dbReference type="WBParaSite" id="PDA_v2.g3047.t1">
    <property type="protein sequence ID" value="PDA_v2.g3047.t1"/>
    <property type="gene ID" value="PDA_v2.g3047"/>
</dbReference>
<evidence type="ECO:0000256" key="2">
    <source>
        <dbReference type="ARBA" id="ARBA00022692"/>
    </source>
</evidence>
<evidence type="ECO:0000313" key="5">
    <source>
        <dbReference type="Proteomes" id="UP000887578"/>
    </source>
</evidence>
<name>A0A914QF80_9BILA</name>
<keyword evidence="4" id="KW-0472">Membrane</keyword>
<accession>A0A914QF80</accession>
<reference evidence="6" key="1">
    <citation type="submission" date="2022-11" db="UniProtKB">
        <authorList>
            <consortium name="WormBaseParasite"/>
        </authorList>
    </citation>
    <scope>IDENTIFICATION</scope>
</reference>